<dbReference type="SUPFAM" id="SSF50630">
    <property type="entry name" value="Acid proteases"/>
    <property type="match status" value="1"/>
</dbReference>
<organism evidence="2 3">
    <name type="scientific">Undibacterium flavidum</name>
    <dbReference type="NCBI Taxonomy" id="2762297"/>
    <lineage>
        <taxon>Bacteria</taxon>
        <taxon>Pseudomonadati</taxon>
        <taxon>Pseudomonadota</taxon>
        <taxon>Betaproteobacteria</taxon>
        <taxon>Burkholderiales</taxon>
        <taxon>Oxalobacteraceae</taxon>
        <taxon>Undibacterium</taxon>
    </lineage>
</organism>
<gene>
    <name evidence="2" type="ORF">H8K55_17520</name>
</gene>
<evidence type="ECO:0000313" key="2">
    <source>
        <dbReference type="EMBL" id="MBC3875392.1"/>
    </source>
</evidence>
<protein>
    <submittedName>
        <fullName evidence="2">Retroviral-like aspartic protease family protein</fullName>
    </submittedName>
</protein>
<dbReference type="Gene3D" id="2.40.70.10">
    <property type="entry name" value="Acid Proteases"/>
    <property type="match status" value="1"/>
</dbReference>
<dbReference type="InterPro" id="IPR011969">
    <property type="entry name" value="Clan_AA_Asp_peptidase_C"/>
</dbReference>
<accession>A0ABR6YFT5</accession>
<dbReference type="NCBIfam" id="TIGR02281">
    <property type="entry name" value="clan_AA_DTGA"/>
    <property type="match status" value="1"/>
</dbReference>
<comment type="caution">
    <text evidence="2">The sequence shown here is derived from an EMBL/GenBank/DDBJ whole genome shotgun (WGS) entry which is preliminary data.</text>
</comment>
<dbReference type="InterPro" id="IPR021109">
    <property type="entry name" value="Peptidase_aspartic_dom_sf"/>
</dbReference>
<keyword evidence="1" id="KW-0732">Signal</keyword>
<name>A0ABR6YFT5_9BURK</name>
<feature type="chain" id="PRO_5047248601" evidence="1">
    <location>
        <begin position="37"/>
        <end position="228"/>
    </location>
</feature>
<evidence type="ECO:0000313" key="3">
    <source>
        <dbReference type="Proteomes" id="UP000624279"/>
    </source>
</evidence>
<dbReference type="EMBL" id="JACOGA010000018">
    <property type="protein sequence ID" value="MBC3875392.1"/>
    <property type="molecule type" value="Genomic_DNA"/>
</dbReference>
<dbReference type="InterPro" id="IPR034122">
    <property type="entry name" value="Retropepsin-like_bacterial"/>
</dbReference>
<dbReference type="Pfam" id="PF13975">
    <property type="entry name" value="gag-asp_proteas"/>
    <property type="match status" value="1"/>
</dbReference>
<sequence>MNDKIFNTLSATTIRSVLLFSLASFGNLLSSEGAQASEFSLVALSNGKAMLVVDDKLPKMYAVGSMITATSKLISTNSNSATIEVDGKKQTVFLGHAVLRSEPNKNSSVTLQASENGHFFTEGKINGGSNIRMLVDTGASFVSMSANDARRLGIDYKKGTPSRTSTANGIVPTYLVRLDSIKIGDIELFQVDASVQENDLGICLLGMSFLKRVSMVREGQQMILTKKL</sequence>
<dbReference type="CDD" id="cd05483">
    <property type="entry name" value="retropepsin_like_bacteria"/>
    <property type="match status" value="1"/>
</dbReference>
<feature type="signal peptide" evidence="1">
    <location>
        <begin position="1"/>
        <end position="36"/>
    </location>
</feature>
<dbReference type="Proteomes" id="UP000624279">
    <property type="component" value="Unassembled WGS sequence"/>
</dbReference>
<reference evidence="2 3" key="1">
    <citation type="submission" date="2020-08" db="EMBL/GenBank/DDBJ databases">
        <title>Novel species isolated from subtropical streams in China.</title>
        <authorList>
            <person name="Lu H."/>
        </authorList>
    </citation>
    <scope>NUCLEOTIDE SEQUENCE [LARGE SCALE GENOMIC DNA]</scope>
    <source>
        <strain evidence="2 3">LX15W</strain>
    </source>
</reference>
<proteinExistence type="predicted"/>
<dbReference type="RefSeq" id="WP_186943357.1">
    <property type="nucleotide sequence ID" value="NZ_JACOGA010000018.1"/>
</dbReference>
<keyword evidence="3" id="KW-1185">Reference proteome</keyword>
<evidence type="ECO:0000256" key="1">
    <source>
        <dbReference type="SAM" id="SignalP"/>
    </source>
</evidence>